<accession>A0ABS6IZ67</accession>
<dbReference type="Pfam" id="PF25989">
    <property type="entry name" value="YknX_C"/>
    <property type="match status" value="1"/>
</dbReference>
<comment type="caution">
    <text evidence="4">The sequence shown here is derived from an EMBL/GenBank/DDBJ whole genome shotgun (WGS) entry which is preliminary data.</text>
</comment>
<evidence type="ECO:0000259" key="3">
    <source>
        <dbReference type="Pfam" id="PF25989"/>
    </source>
</evidence>
<keyword evidence="2" id="KW-0175">Coiled coil</keyword>
<dbReference type="Gene3D" id="1.10.287.470">
    <property type="entry name" value="Helix hairpin bin"/>
    <property type="match status" value="1"/>
</dbReference>
<evidence type="ECO:0000313" key="4">
    <source>
        <dbReference type="EMBL" id="MBU9696625.1"/>
    </source>
</evidence>
<name>A0ABS6IZ67_9RHOB</name>
<dbReference type="PANTHER" id="PTHR32347:SF29">
    <property type="entry name" value="UPF0194 MEMBRANE PROTEIN YBHG"/>
    <property type="match status" value="1"/>
</dbReference>
<evidence type="ECO:0000256" key="2">
    <source>
        <dbReference type="ARBA" id="ARBA00023054"/>
    </source>
</evidence>
<protein>
    <submittedName>
        <fullName evidence="4">HlyD family efflux transporter periplasmic adaptor subunit</fullName>
    </submittedName>
</protein>
<dbReference type="InterPro" id="IPR050465">
    <property type="entry name" value="UPF0194_transport"/>
</dbReference>
<gene>
    <name evidence="4" type="ORF">GU927_002070</name>
</gene>
<proteinExistence type="predicted"/>
<dbReference type="SUPFAM" id="SSF111369">
    <property type="entry name" value="HlyD-like secretion proteins"/>
    <property type="match status" value="1"/>
</dbReference>
<evidence type="ECO:0000313" key="5">
    <source>
        <dbReference type="Proteomes" id="UP000731907"/>
    </source>
</evidence>
<dbReference type="InterPro" id="IPR058637">
    <property type="entry name" value="YknX-like_C"/>
</dbReference>
<feature type="domain" description="YknX-like C-terminal permuted SH3-like" evidence="3">
    <location>
        <begin position="323"/>
        <end position="387"/>
    </location>
</feature>
<comment type="subcellular location">
    <subcellularLocation>
        <location evidence="1">Cell envelope</location>
    </subcellularLocation>
</comment>
<organism evidence="4 5">
    <name type="scientific">Paragemmobacter amnigenus</name>
    <dbReference type="NCBI Taxonomy" id="2852097"/>
    <lineage>
        <taxon>Bacteria</taxon>
        <taxon>Pseudomonadati</taxon>
        <taxon>Pseudomonadota</taxon>
        <taxon>Alphaproteobacteria</taxon>
        <taxon>Rhodobacterales</taxon>
        <taxon>Paracoccaceae</taxon>
        <taxon>Paragemmobacter</taxon>
    </lineage>
</organism>
<dbReference type="Gene3D" id="2.40.30.170">
    <property type="match status" value="1"/>
</dbReference>
<dbReference type="RefSeq" id="WP_161760663.1">
    <property type="nucleotide sequence ID" value="NZ_JAAATX020000001.1"/>
</dbReference>
<dbReference type="EMBL" id="JAAATX020000001">
    <property type="protein sequence ID" value="MBU9696625.1"/>
    <property type="molecule type" value="Genomic_DNA"/>
</dbReference>
<reference evidence="4 5" key="1">
    <citation type="submission" date="2021-06" db="EMBL/GenBank/DDBJ databases">
        <title>Rhodobacteraceae bacterium strain HSP-20.</title>
        <authorList>
            <person name="Chen W.-M."/>
        </authorList>
    </citation>
    <scope>NUCLEOTIDE SEQUENCE [LARGE SCALE GENOMIC DNA]</scope>
    <source>
        <strain evidence="4 5">HSP-20</strain>
    </source>
</reference>
<dbReference type="Proteomes" id="UP000731907">
    <property type="component" value="Unassembled WGS sequence"/>
</dbReference>
<sequence>MRRLVPVAIAAATLGLLVWAFLPDVPVVETAPVTRGPLTVWIEAEGEARIREVVVVSAPITGLLQRIALHPGDRVQEGDSVARIGPVAPALLDARARAVAQAGAAAAAAAVTLARSQVEQAEAALDYARTEAERSRALFARAALSARMLDDAILAERTAAAAVASARANLSVRERERDSALAVLDGGMTGAAPPCCVDVTVPTGGRILRVVSEDAQVVQAGTPILEIGDLSDLQIVADVLSREAVNIAEGADATVTGWGGPDFTARVERVEPGARTKVSALGIEEQRVGVRLSLQDAPPPGLGHGFRVTVRITVWHGKDVRILPVAALFRDGADWATFEVIDGHAVLRKVKLGERTDSQAEVVSGIDDGAIVILHPDNAIEAGARVEMSPRLPATG</sequence>
<dbReference type="Gene3D" id="2.40.420.20">
    <property type="match status" value="1"/>
</dbReference>
<dbReference type="PANTHER" id="PTHR32347">
    <property type="entry name" value="EFFLUX SYSTEM COMPONENT YKNX-RELATED"/>
    <property type="match status" value="1"/>
</dbReference>
<keyword evidence="5" id="KW-1185">Reference proteome</keyword>
<evidence type="ECO:0000256" key="1">
    <source>
        <dbReference type="ARBA" id="ARBA00004196"/>
    </source>
</evidence>